<dbReference type="PANTHER" id="PTHR30590">
    <property type="entry name" value="INNER MEMBRANE PROTEIN"/>
    <property type="match status" value="1"/>
</dbReference>
<proteinExistence type="predicted"/>
<feature type="domain" description="DUF418" evidence="2">
    <location>
        <begin position="234"/>
        <end position="408"/>
    </location>
</feature>
<feature type="transmembrane region" description="Helical" evidence="1">
    <location>
        <begin position="78"/>
        <end position="97"/>
    </location>
</feature>
<organism evidence="3 4">
    <name type="scientific">Corynebacterium occultum</name>
    <dbReference type="NCBI Taxonomy" id="2675219"/>
    <lineage>
        <taxon>Bacteria</taxon>
        <taxon>Bacillati</taxon>
        <taxon>Actinomycetota</taxon>
        <taxon>Actinomycetes</taxon>
        <taxon>Mycobacteriales</taxon>
        <taxon>Corynebacteriaceae</taxon>
        <taxon>Corynebacterium</taxon>
    </lineage>
</organism>
<dbReference type="AlphaFoldDB" id="A0A6B8W4V4"/>
<feature type="transmembrane region" description="Helical" evidence="1">
    <location>
        <begin position="371"/>
        <end position="393"/>
    </location>
</feature>
<sequence>MAEPTAAMSRTASPQRFLAPDLARGLMLLGIALANAVHIWVGNPEAELVTGYGGVYDNSILDKITVVLGAMFIHMRGLPMFSMLLGFGVGLIILSLERRGFPVGEAKQMIARRYGFLTLLGLLHMVFLFYGDIIFFYGLAAIVLGLMITLRDKTLLWIAGTLFSLQATFYTLLGVVIIIFAESGGLFSLPTGFGDPQTYAENLQLGLFSLGLGLLVFPFQLMTFLPLMLLGFVAARRGIHRNTGAHLRLLWIWVGVGVAVVLVIGLPWGLAEIGVLPTGLAAGLRLINLGLGLLTGPAIIASIALVCQPLQERLNHHSETGETPRLALPLRAVTALGKRSLTGYVLQSVFFLILLRPFWLGLGIGQGAFEVSLIALGVWLLTVLLALGLDYAGRPGPLEQLHRRLSYGREGLPDRWQPKQRGGALT</sequence>
<dbReference type="InterPro" id="IPR007349">
    <property type="entry name" value="DUF418"/>
</dbReference>
<feature type="transmembrane region" description="Helical" evidence="1">
    <location>
        <begin position="133"/>
        <end position="150"/>
    </location>
</feature>
<feature type="transmembrane region" description="Helical" evidence="1">
    <location>
        <begin position="207"/>
        <end position="235"/>
    </location>
</feature>
<keyword evidence="1" id="KW-0812">Transmembrane</keyword>
<dbReference type="Proteomes" id="UP000424462">
    <property type="component" value="Chromosome"/>
</dbReference>
<dbReference type="InterPro" id="IPR052529">
    <property type="entry name" value="Bact_Transport_Assoc"/>
</dbReference>
<evidence type="ECO:0000256" key="1">
    <source>
        <dbReference type="SAM" id="Phobius"/>
    </source>
</evidence>
<feature type="transmembrane region" description="Helical" evidence="1">
    <location>
        <begin position="162"/>
        <end position="187"/>
    </location>
</feature>
<feature type="transmembrane region" description="Helical" evidence="1">
    <location>
        <begin position="341"/>
        <end position="359"/>
    </location>
</feature>
<protein>
    <recommendedName>
        <fullName evidence="2">DUF418 domain-containing protein</fullName>
    </recommendedName>
</protein>
<name>A0A6B8W4V4_9CORY</name>
<evidence type="ECO:0000313" key="3">
    <source>
        <dbReference type="EMBL" id="QGU07581.1"/>
    </source>
</evidence>
<feature type="transmembrane region" description="Helical" evidence="1">
    <location>
        <begin position="286"/>
        <end position="307"/>
    </location>
</feature>
<keyword evidence="4" id="KW-1185">Reference proteome</keyword>
<keyword evidence="1" id="KW-1133">Transmembrane helix</keyword>
<reference evidence="3 4" key="1">
    <citation type="submission" date="2019-11" db="EMBL/GenBank/DDBJ databases">
        <title>Complete genome sequence of Corynebacterium kalinowskii 1959, a novel Corynebacterium species isolated from soil of a small paddock in Vilsendorf, Germany.</title>
        <authorList>
            <person name="Schaffert L."/>
            <person name="Ruwe M."/>
            <person name="Milse J."/>
            <person name="Hanuschka K."/>
            <person name="Ortseifen V."/>
            <person name="Droste J."/>
            <person name="Brandt D."/>
            <person name="Schlueter L."/>
            <person name="Kutter Y."/>
            <person name="Vinke S."/>
            <person name="Viehoefer P."/>
            <person name="Jacob L."/>
            <person name="Luebke N.-C."/>
            <person name="Schulte-Berndt E."/>
            <person name="Hain C."/>
            <person name="Linder M."/>
            <person name="Schmidt P."/>
            <person name="Wollenschlaeger L."/>
            <person name="Luttermann T."/>
            <person name="Thieme E."/>
            <person name="Hassa J."/>
            <person name="Haak M."/>
            <person name="Wittchen M."/>
            <person name="Mentz A."/>
            <person name="Persicke M."/>
            <person name="Busche T."/>
            <person name="Ruckert C."/>
        </authorList>
    </citation>
    <scope>NUCLEOTIDE SEQUENCE [LARGE SCALE GENOMIC DNA]</scope>
    <source>
        <strain evidence="3 4">2039</strain>
    </source>
</reference>
<keyword evidence="1" id="KW-0472">Membrane</keyword>
<dbReference type="KEGG" id="cok:COCCU_08285"/>
<evidence type="ECO:0000259" key="2">
    <source>
        <dbReference type="Pfam" id="PF04235"/>
    </source>
</evidence>
<dbReference type="Pfam" id="PF04235">
    <property type="entry name" value="DUF418"/>
    <property type="match status" value="1"/>
</dbReference>
<evidence type="ECO:0000313" key="4">
    <source>
        <dbReference type="Proteomes" id="UP000424462"/>
    </source>
</evidence>
<dbReference type="RefSeq" id="WP_156231062.1">
    <property type="nucleotide sequence ID" value="NZ_CP046455.1"/>
</dbReference>
<gene>
    <name evidence="3" type="ORF">COCCU_08285</name>
</gene>
<feature type="transmembrane region" description="Helical" evidence="1">
    <location>
        <begin position="21"/>
        <end position="41"/>
    </location>
</feature>
<feature type="transmembrane region" description="Helical" evidence="1">
    <location>
        <begin position="109"/>
        <end position="127"/>
    </location>
</feature>
<accession>A0A6B8W4V4</accession>
<dbReference type="PANTHER" id="PTHR30590:SF2">
    <property type="entry name" value="INNER MEMBRANE PROTEIN"/>
    <property type="match status" value="1"/>
</dbReference>
<feature type="transmembrane region" description="Helical" evidence="1">
    <location>
        <begin position="247"/>
        <end position="266"/>
    </location>
</feature>
<dbReference type="EMBL" id="CP046455">
    <property type="protein sequence ID" value="QGU07581.1"/>
    <property type="molecule type" value="Genomic_DNA"/>
</dbReference>